<accession>A0ABQ0MDT4</accession>
<organism evidence="4 5">
    <name type="scientific">Geoanaerobacter pelophilus</name>
    <dbReference type="NCBI Taxonomy" id="60036"/>
    <lineage>
        <taxon>Bacteria</taxon>
        <taxon>Pseudomonadati</taxon>
        <taxon>Thermodesulfobacteriota</taxon>
        <taxon>Desulfuromonadia</taxon>
        <taxon>Geobacterales</taxon>
        <taxon>Geobacteraceae</taxon>
        <taxon>Geoanaerobacter</taxon>
    </lineage>
</organism>
<dbReference type="InterPro" id="IPR049945">
    <property type="entry name" value="AAA_22"/>
</dbReference>
<dbReference type="PANTHER" id="PTHR35894:SF1">
    <property type="entry name" value="PHOSPHORIBULOKINASE _ URIDINE KINASE FAMILY"/>
    <property type="match status" value="1"/>
</dbReference>
<dbReference type="InterPro" id="IPR027417">
    <property type="entry name" value="P-loop_NTPase"/>
</dbReference>
<dbReference type="Proteomes" id="UP000194153">
    <property type="component" value="Unassembled WGS sequence"/>
</dbReference>
<keyword evidence="2" id="KW-0472">Membrane</keyword>
<dbReference type="SUPFAM" id="SSF52540">
    <property type="entry name" value="P-loop containing nucleoside triphosphate hydrolases"/>
    <property type="match status" value="1"/>
</dbReference>
<reference evidence="5" key="1">
    <citation type="submission" date="2017-05" db="EMBL/GenBank/DDBJ databases">
        <title>Draft genome sequence of Geobacter pelophilus, a iron(III)-reducing bacteria.</title>
        <authorList>
            <person name="Aoyagi T."/>
            <person name="Koike H."/>
            <person name="Morita T."/>
            <person name="Sato Y."/>
            <person name="Habe H."/>
            <person name="Hori T."/>
        </authorList>
    </citation>
    <scope>NUCLEOTIDE SEQUENCE [LARGE SCALE GENOMIC DNA]</scope>
    <source>
        <strain evidence="5">Drf2</strain>
    </source>
</reference>
<evidence type="ECO:0000256" key="2">
    <source>
        <dbReference type="SAM" id="Phobius"/>
    </source>
</evidence>
<dbReference type="Pfam" id="PF13401">
    <property type="entry name" value="AAA_22"/>
    <property type="match status" value="1"/>
</dbReference>
<dbReference type="RefSeq" id="WP_085811717.1">
    <property type="nucleotide sequence ID" value="NZ_BDQG01000001.1"/>
</dbReference>
<dbReference type="SMART" id="SM00382">
    <property type="entry name" value="AAA"/>
    <property type="match status" value="1"/>
</dbReference>
<name>A0ABQ0MDT4_9BACT</name>
<dbReference type="InterPro" id="IPR003593">
    <property type="entry name" value="AAA+_ATPase"/>
</dbReference>
<proteinExistence type="predicted"/>
<feature type="transmembrane region" description="Helical" evidence="2">
    <location>
        <begin position="272"/>
        <end position="293"/>
    </location>
</feature>
<comment type="caution">
    <text evidence="4">The sequence shown here is derived from an EMBL/GenBank/DDBJ whole genome shotgun (WGS) entry which is preliminary data.</text>
</comment>
<gene>
    <name evidence="4" type="ORF">GPEL0_01f0076</name>
</gene>
<dbReference type="InterPro" id="IPR052026">
    <property type="entry name" value="ExeA_AAA_ATPase_DNA-bind"/>
</dbReference>
<dbReference type="EMBL" id="BDQG01000001">
    <property type="protein sequence ID" value="GAW65280.1"/>
    <property type="molecule type" value="Genomic_DNA"/>
</dbReference>
<evidence type="ECO:0000256" key="1">
    <source>
        <dbReference type="SAM" id="MobiDB-lite"/>
    </source>
</evidence>
<dbReference type="Gene3D" id="3.40.50.300">
    <property type="entry name" value="P-loop containing nucleotide triphosphate hydrolases"/>
    <property type="match status" value="1"/>
</dbReference>
<feature type="domain" description="AAA+ ATPase" evidence="3">
    <location>
        <begin position="42"/>
        <end position="199"/>
    </location>
</feature>
<evidence type="ECO:0000313" key="4">
    <source>
        <dbReference type="EMBL" id="GAW65280.1"/>
    </source>
</evidence>
<feature type="region of interest" description="Disordered" evidence="1">
    <location>
        <begin position="307"/>
        <end position="329"/>
    </location>
</feature>
<keyword evidence="5" id="KW-1185">Reference proteome</keyword>
<evidence type="ECO:0000313" key="5">
    <source>
        <dbReference type="Proteomes" id="UP000194153"/>
    </source>
</evidence>
<keyword evidence="2" id="KW-0812">Transmembrane</keyword>
<evidence type="ECO:0000259" key="3">
    <source>
        <dbReference type="SMART" id="SM00382"/>
    </source>
</evidence>
<keyword evidence="2" id="KW-1133">Transmembrane helix</keyword>
<dbReference type="PANTHER" id="PTHR35894">
    <property type="entry name" value="GENERAL SECRETION PATHWAY PROTEIN A-RELATED"/>
    <property type="match status" value="1"/>
</dbReference>
<sequence>MYLNFYNLQKEPFQITPDPSFLYLSNVHKEALASIIYGVEKRKGFILITGAVGVGKTTILRAYLEKAETQHLKTIYLFNANISYLNLLKYIFAELGMTPQSNEISDLVNQLHQRLLYDYREGRNILLVIDEAQNMPVDTLENLRMLSNFETDTEKLIQIVFCAQSEFEKTLSLDELKQLKQRIAVKATISPLTREEGITYIHHRLKTAGDKDCVIFTDAALNQIVNVSRGIPRVINVLCDNSLITAFGYGKKKVGSGVVREITRDFGLQQPLYARCGVFFLMLVIVGAAFFGARQMTSLMTVKAQDGPQPVAAAPQPRPTPIPERTAGDKRALKRVVQRGDTLAKMIKEVYGEVDAEKIRRVKEANPGIVDENVIVEGGVISFPYRNR</sequence>
<protein>
    <submittedName>
        <fullName evidence="4">ATPase AAA</fullName>
    </submittedName>
</protein>